<dbReference type="AlphaFoldDB" id="A0AAD6SFJ1"/>
<dbReference type="GO" id="GO:0006606">
    <property type="term" value="P:protein import into nucleus"/>
    <property type="evidence" value="ECO:0007669"/>
    <property type="project" value="InterPro"/>
</dbReference>
<keyword evidence="4" id="KW-0677">Repeat</keyword>
<dbReference type="Pfam" id="PF01602">
    <property type="entry name" value="Adaptin_N"/>
    <property type="match status" value="1"/>
</dbReference>
<sequence length="371" mass="41149">MAGVQLLSIPAVKEIPSSEFNSLVATLVTLLSDPEEKVQITALHTLSELAKQEVFRDAINRKLPALLESLEQEEWKIRVAALKTCAALAGDVTFCEIVKQAAPQIMACIKDPDYNVQLQALNTLSQLSREEAFWLTVSDAAPHIMSQFESPSWSIRVQVLRTLSVFIENDAFGDIINSVLPRILESLSDRDDDVRVAAAEILVTLIQHSIYQAPMRRAFQDSGLDYALSTLSDLTSDPFRSVRMAVLPLIPKVAELDVLRSTEVSTIMLSIVDLLSEDKEEDMWIAALDTISALVKQDVSYAEEIPPKPPKLTKQSVGAVVNVIPTIFSLFERTKEQRFWDAAAEVLLSLASIGLPKSSLFLKFNHQISFI</sequence>
<evidence type="ECO:0000256" key="4">
    <source>
        <dbReference type="ARBA" id="ARBA00022737"/>
    </source>
</evidence>
<evidence type="ECO:0000256" key="3">
    <source>
        <dbReference type="ARBA" id="ARBA00022490"/>
    </source>
</evidence>
<evidence type="ECO:0000256" key="5">
    <source>
        <dbReference type="ARBA" id="ARBA00022927"/>
    </source>
</evidence>
<keyword evidence="3" id="KW-0963">Cytoplasm</keyword>
<evidence type="ECO:0000259" key="7">
    <source>
        <dbReference type="Pfam" id="PF01602"/>
    </source>
</evidence>
<dbReference type="SUPFAM" id="SSF48371">
    <property type="entry name" value="ARM repeat"/>
    <property type="match status" value="1"/>
</dbReference>
<dbReference type="InterPro" id="IPR016024">
    <property type="entry name" value="ARM-type_fold"/>
</dbReference>
<dbReference type="PANTHER" id="PTHR10527">
    <property type="entry name" value="IMPORTIN BETA"/>
    <property type="match status" value="1"/>
</dbReference>
<dbReference type="EMBL" id="JARJCM010000130">
    <property type="protein sequence ID" value="KAJ7027004.1"/>
    <property type="molecule type" value="Genomic_DNA"/>
</dbReference>
<accession>A0AAD6SFJ1</accession>
<dbReference type="PROSITE" id="PS50077">
    <property type="entry name" value="HEAT_REPEAT"/>
    <property type="match status" value="1"/>
</dbReference>
<comment type="caution">
    <text evidence="8">The sequence shown here is derived from an EMBL/GenBank/DDBJ whole genome shotgun (WGS) entry which is preliminary data.</text>
</comment>
<evidence type="ECO:0000256" key="1">
    <source>
        <dbReference type="ARBA" id="ARBA00004496"/>
    </source>
</evidence>
<protein>
    <submittedName>
        <fullName evidence="8">Armadillo-type protein</fullName>
    </submittedName>
</protein>
<dbReference type="GO" id="GO:0030117">
    <property type="term" value="C:membrane coat"/>
    <property type="evidence" value="ECO:0007669"/>
    <property type="project" value="InterPro"/>
</dbReference>
<dbReference type="InterPro" id="IPR011989">
    <property type="entry name" value="ARM-like"/>
</dbReference>
<proteinExistence type="predicted"/>
<dbReference type="InterPro" id="IPR040122">
    <property type="entry name" value="Importin_beta"/>
</dbReference>
<feature type="domain" description="Clathrin/coatomer adaptor adaptin-like N-terminal" evidence="7">
    <location>
        <begin position="26"/>
        <end position="297"/>
    </location>
</feature>
<dbReference type="InterPro" id="IPR002553">
    <property type="entry name" value="Clathrin/coatomer_adapt-like_N"/>
</dbReference>
<keyword evidence="5" id="KW-0653">Protein transport</keyword>
<dbReference type="InterPro" id="IPR021133">
    <property type="entry name" value="HEAT_type_2"/>
</dbReference>
<keyword evidence="9" id="KW-1185">Reference proteome</keyword>
<keyword evidence="2" id="KW-0813">Transport</keyword>
<dbReference type="GO" id="GO:0016192">
    <property type="term" value="P:vesicle-mediated transport"/>
    <property type="evidence" value="ECO:0007669"/>
    <property type="project" value="InterPro"/>
</dbReference>
<comment type="subcellular location">
    <subcellularLocation>
        <location evidence="1">Cytoplasm</location>
    </subcellularLocation>
</comment>
<name>A0AAD6SFJ1_9AGAR</name>
<organism evidence="8 9">
    <name type="scientific">Mycena alexandri</name>
    <dbReference type="NCBI Taxonomy" id="1745969"/>
    <lineage>
        <taxon>Eukaryota</taxon>
        <taxon>Fungi</taxon>
        <taxon>Dikarya</taxon>
        <taxon>Basidiomycota</taxon>
        <taxon>Agaricomycotina</taxon>
        <taxon>Agaricomycetes</taxon>
        <taxon>Agaricomycetidae</taxon>
        <taxon>Agaricales</taxon>
        <taxon>Marasmiineae</taxon>
        <taxon>Mycenaceae</taxon>
        <taxon>Mycena</taxon>
    </lineage>
</organism>
<evidence type="ECO:0000256" key="2">
    <source>
        <dbReference type="ARBA" id="ARBA00022448"/>
    </source>
</evidence>
<dbReference type="Gene3D" id="1.25.10.10">
    <property type="entry name" value="Leucine-rich Repeat Variant"/>
    <property type="match status" value="1"/>
</dbReference>
<gene>
    <name evidence="8" type="ORF">C8F04DRAFT_99500</name>
</gene>
<evidence type="ECO:0000256" key="6">
    <source>
        <dbReference type="PROSITE-ProRule" id="PRU00103"/>
    </source>
</evidence>
<feature type="repeat" description="HEAT" evidence="6">
    <location>
        <begin position="179"/>
        <end position="205"/>
    </location>
</feature>
<evidence type="ECO:0000313" key="9">
    <source>
        <dbReference type="Proteomes" id="UP001218188"/>
    </source>
</evidence>
<evidence type="ECO:0000313" key="8">
    <source>
        <dbReference type="EMBL" id="KAJ7027004.1"/>
    </source>
</evidence>
<reference evidence="8" key="1">
    <citation type="submission" date="2023-03" db="EMBL/GenBank/DDBJ databases">
        <title>Massive genome expansion in bonnet fungi (Mycena s.s.) driven by repeated elements and novel gene families across ecological guilds.</title>
        <authorList>
            <consortium name="Lawrence Berkeley National Laboratory"/>
            <person name="Harder C.B."/>
            <person name="Miyauchi S."/>
            <person name="Viragh M."/>
            <person name="Kuo A."/>
            <person name="Thoen E."/>
            <person name="Andreopoulos B."/>
            <person name="Lu D."/>
            <person name="Skrede I."/>
            <person name="Drula E."/>
            <person name="Henrissat B."/>
            <person name="Morin E."/>
            <person name="Kohler A."/>
            <person name="Barry K."/>
            <person name="LaButti K."/>
            <person name="Morin E."/>
            <person name="Salamov A."/>
            <person name="Lipzen A."/>
            <person name="Mereny Z."/>
            <person name="Hegedus B."/>
            <person name="Baldrian P."/>
            <person name="Stursova M."/>
            <person name="Weitz H."/>
            <person name="Taylor A."/>
            <person name="Grigoriev I.V."/>
            <person name="Nagy L.G."/>
            <person name="Martin F."/>
            <person name="Kauserud H."/>
        </authorList>
    </citation>
    <scope>NUCLEOTIDE SEQUENCE</scope>
    <source>
        <strain evidence="8">CBHHK200</strain>
    </source>
</reference>
<dbReference type="Proteomes" id="UP001218188">
    <property type="component" value="Unassembled WGS sequence"/>
</dbReference>